<proteinExistence type="predicted"/>
<dbReference type="Proteomes" id="UP000790787">
    <property type="component" value="Chromosome 11"/>
</dbReference>
<organism evidence="1 2">
    <name type="scientific">Nicotiana tabacum</name>
    <name type="common">Common tobacco</name>
    <dbReference type="NCBI Taxonomy" id="4097"/>
    <lineage>
        <taxon>Eukaryota</taxon>
        <taxon>Viridiplantae</taxon>
        <taxon>Streptophyta</taxon>
        <taxon>Embryophyta</taxon>
        <taxon>Tracheophyta</taxon>
        <taxon>Spermatophyta</taxon>
        <taxon>Magnoliopsida</taxon>
        <taxon>eudicotyledons</taxon>
        <taxon>Gunneridae</taxon>
        <taxon>Pentapetalae</taxon>
        <taxon>asterids</taxon>
        <taxon>lamiids</taxon>
        <taxon>Solanales</taxon>
        <taxon>Solanaceae</taxon>
        <taxon>Nicotianoideae</taxon>
        <taxon>Nicotianeae</taxon>
        <taxon>Nicotiana</taxon>
    </lineage>
</organism>
<protein>
    <submittedName>
        <fullName evidence="2">Uncharacterized protein LOC142166112</fullName>
    </submittedName>
</protein>
<reference evidence="1" key="1">
    <citation type="journal article" date="2014" name="Nat. Commun.">
        <title>The tobacco genome sequence and its comparison with those of tomato and potato.</title>
        <authorList>
            <person name="Sierro N."/>
            <person name="Battey J.N."/>
            <person name="Ouadi S."/>
            <person name="Bakaher N."/>
            <person name="Bovet L."/>
            <person name="Willig A."/>
            <person name="Goepfert S."/>
            <person name="Peitsch M.C."/>
            <person name="Ivanov N.V."/>
        </authorList>
    </citation>
    <scope>NUCLEOTIDE SEQUENCE [LARGE SCALE GENOMIC DNA]</scope>
</reference>
<sequence length="601" mass="68324">MAVRSRICYCCSIDAAAAPPSSAAASASRCRAAARRFVLLLTTQGSPVKVRQRSRVFRQVKILYVVSSSSTMAEKLSVDKLTYTHPMFMNPGDTPGMILIPVKLTGSQNYGMWIRSMRIALMAKRKLGLATGTCKRESFEAELHEHWDTCNDLQERFDKVNRMRIFQVHRLWDEYDVMVPPPGCDCAKSKDYIEHFYQQRLLQFLVAYAMIVEDENQHSVGLSVSAEKGDPMAMQMNRGQTYKGKKPFQRNKGSYESGSVARPAGYRGPTGFGGQPGNGRQPFTAVNNTSNNMEGASHHVVSNKDLLEPDHFSRSHTCDKEFYSGRVKGIGRERGGLCIFKRGHGSDEYTGHRIMAIACKEDCILWHKRLGHPSLSTMKYMKIIHSNVDSTYINKCPVCPLAKQTRLVFPTSSSRADSIFCLVHMDLWGPYKTPKFDKKYYFLIVVDDYSRYTWIYLLQLKTEVIISIKSFLAMVKTRFGVIVKVIKTDNGTEFFNSQCSSLFQDLGIVHQSSRVHTPQQNGVVERKHRHILNIARTLEFQSRMPIRYQGICIQSAVYLMNRLNFVVIQGRSPYELLYKKKPSLTHLRVIGCLCYATNVLK</sequence>
<name>A0AC58S6L1_TOBAC</name>
<evidence type="ECO:0000313" key="1">
    <source>
        <dbReference type="Proteomes" id="UP000790787"/>
    </source>
</evidence>
<keyword evidence="1" id="KW-1185">Reference proteome</keyword>
<reference evidence="2" key="2">
    <citation type="submission" date="2025-08" db="UniProtKB">
        <authorList>
            <consortium name="RefSeq"/>
        </authorList>
    </citation>
    <scope>IDENTIFICATION</scope>
    <source>
        <tissue evidence="2">Leaf</tissue>
    </source>
</reference>
<evidence type="ECO:0000313" key="2">
    <source>
        <dbReference type="RefSeq" id="XP_075080631.1"/>
    </source>
</evidence>
<gene>
    <name evidence="2" type="primary">LOC142166112</name>
</gene>
<dbReference type="RefSeq" id="XP_075080631.1">
    <property type="nucleotide sequence ID" value="XM_075224530.1"/>
</dbReference>
<accession>A0AC58S6L1</accession>